<dbReference type="NCBIfam" id="TIGR00383">
    <property type="entry name" value="corA"/>
    <property type="match status" value="1"/>
</dbReference>
<sequence length="316" mass="37635">MIKTIAINKNNECQINIGVRELLEGDFLWYWIDFDCPTEEEIKLLKNPLHFHPLAIEDCINNIQRPKLDYYDDHFFFVAQAIRGESLIREEVNIFLGKNYIVTFHQESSIEVNKIWDRLIQEVNVVHWDPIQVLYHVLDEIVDNYFPLVETIEDVLNEIDENSNRRPMKLLLQDLYDTRHDLLSIRHVVSPMRDLLYRILNSERLKKIRPNMEYFSDIHNHLIKLSEMIEENRELTTDIRDSYLSLNAHQTNRIMQVLTLITTIFMPLTFIAGIYGMNFVNMPELDWKYGYIGTLFAMLLIGTGMFVWFKSKGWFK</sequence>
<evidence type="ECO:0000256" key="5">
    <source>
        <dbReference type="ARBA" id="ARBA00022692"/>
    </source>
</evidence>
<keyword evidence="8 12" id="KW-0406">Ion transport</keyword>
<dbReference type="FunFam" id="1.20.58.340:FF:000004">
    <property type="entry name" value="Magnesium transport protein CorA"/>
    <property type="match status" value="1"/>
</dbReference>
<feature type="transmembrane region" description="Helical" evidence="12">
    <location>
        <begin position="257"/>
        <end position="277"/>
    </location>
</feature>
<keyword evidence="6 12" id="KW-0460">Magnesium</keyword>
<dbReference type="PANTHER" id="PTHR46494:SF1">
    <property type="entry name" value="CORA FAMILY METAL ION TRANSPORTER (EUROFUNG)"/>
    <property type="match status" value="1"/>
</dbReference>
<evidence type="ECO:0000256" key="2">
    <source>
        <dbReference type="ARBA" id="ARBA00009765"/>
    </source>
</evidence>
<proteinExistence type="inferred from homology"/>
<gene>
    <name evidence="12 13" type="primary">corA</name>
    <name evidence="13" type="ORF">KHA97_04865</name>
</gene>
<dbReference type="GO" id="GO:0005886">
    <property type="term" value="C:plasma membrane"/>
    <property type="evidence" value="ECO:0007669"/>
    <property type="project" value="UniProtKB-SubCell"/>
</dbReference>
<evidence type="ECO:0000256" key="1">
    <source>
        <dbReference type="ARBA" id="ARBA00004651"/>
    </source>
</evidence>
<dbReference type="Pfam" id="PF01544">
    <property type="entry name" value="CorA"/>
    <property type="match status" value="1"/>
</dbReference>
<evidence type="ECO:0000256" key="6">
    <source>
        <dbReference type="ARBA" id="ARBA00022842"/>
    </source>
</evidence>
<comment type="catalytic activity">
    <reaction evidence="10">
        <text>Mg(2+)(in) = Mg(2+)(out)</text>
        <dbReference type="Rhea" id="RHEA:29827"/>
        <dbReference type="ChEBI" id="CHEBI:18420"/>
    </reaction>
</comment>
<dbReference type="EMBL" id="JAGYPG010000001">
    <property type="protein sequence ID" value="MBS4194402.1"/>
    <property type="molecule type" value="Genomic_DNA"/>
</dbReference>
<dbReference type="GO" id="GO:0000287">
    <property type="term" value="F:magnesium ion binding"/>
    <property type="evidence" value="ECO:0007669"/>
    <property type="project" value="TreeGrafter"/>
</dbReference>
<dbReference type="CDD" id="cd12831">
    <property type="entry name" value="TmCorA-like_u2"/>
    <property type="match status" value="1"/>
</dbReference>
<evidence type="ECO:0000256" key="3">
    <source>
        <dbReference type="ARBA" id="ARBA00022448"/>
    </source>
</evidence>
<name>A0A942YFE3_9BACI</name>
<evidence type="ECO:0000256" key="12">
    <source>
        <dbReference type="RuleBase" id="RU362010"/>
    </source>
</evidence>
<dbReference type="Gene3D" id="3.30.460.20">
    <property type="entry name" value="CorA soluble domain-like"/>
    <property type="match status" value="1"/>
</dbReference>
<dbReference type="Proteomes" id="UP000681414">
    <property type="component" value="Unassembled WGS sequence"/>
</dbReference>
<evidence type="ECO:0000256" key="7">
    <source>
        <dbReference type="ARBA" id="ARBA00022989"/>
    </source>
</evidence>
<keyword evidence="7 12" id="KW-1133">Transmembrane helix</keyword>
<dbReference type="GO" id="GO:0015095">
    <property type="term" value="F:magnesium ion transmembrane transporter activity"/>
    <property type="evidence" value="ECO:0007669"/>
    <property type="project" value="UniProtKB-UniRule"/>
</dbReference>
<organism evidence="13 14">
    <name type="scientific">Lederbergia citri</name>
    <dbReference type="NCBI Taxonomy" id="2833580"/>
    <lineage>
        <taxon>Bacteria</taxon>
        <taxon>Bacillati</taxon>
        <taxon>Bacillota</taxon>
        <taxon>Bacilli</taxon>
        <taxon>Bacillales</taxon>
        <taxon>Bacillaceae</taxon>
        <taxon>Lederbergia</taxon>
    </lineage>
</organism>
<keyword evidence="5 12" id="KW-0812">Transmembrane</keyword>
<dbReference type="InterPro" id="IPR045861">
    <property type="entry name" value="CorA_cytoplasmic_dom"/>
</dbReference>
<dbReference type="InterPro" id="IPR045863">
    <property type="entry name" value="CorA_TM1_TM2"/>
</dbReference>
<evidence type="ECO:0000256" key="10">
    <source>
        <dbReference type="ARBA" id="ARBA00034269"/>
    </source>
</evidence>
<evidence type="ECO:0000256" key="4">
    <source>
        <dbReference type="ARBA" id="ARBA00022475"/>
    </source>
</evidence>
<dbReference type="InterPro" id="IPR002523">
    <property type="entry name" value="MgTranspt_CorA/ZnTranspt_ZntB"/>
</dbReference>
<keyword evidence="4 12" id="KW-1003">Cell membrane</keyword>
<evidence type="ECO:0000313" key="13">
    <source>
        <dbReference type="EMBL" id="MBS4194402.1"/>
    </source>
</evidence>
<dbReference type="RefSeq" id="WP_213123588.1">
    <property type="nucleotide sequence ID" value="NZ_JAGYPG010000001.1"/>
</dbReference>
<comment type="similarity">
    <text evidence="2 12">Belongs to the CorA metal ion transporter (MIT) (TC 1.A.35) family.</text>
</comment>
<dbReference type="PANTHER" id="PTHR46494">
    <property type="entry name" value="CORA FAMILY METAL ION TRANSPORTER (EUROFUNG)"/>
    <property type="match status" value="1"/>
</dbReference>
<dbReference type="Gene3D" id="1.20.58.340">
    <property type="entry name" value="Magnesium transport protein CorA, transmembrane region"/>
    <property type="match status" value="2"/>
</dbReference>
<dbReference type="InterPro" id="IPR004488">
    <property type="entry name" value="Mg/Co-transport_prot_CorA"/>
</dbReference>
<protein>
    <recommendedName>
        <fullName evidence="12">Magnesium transport protein CorA</fullName>
    </recommendedName>
</protein>
<dbReference type="AlphaFoldDB" id="A0A942YFE3"/>
<evidence type="ECO:0000256" key="8">
    <source>
        <dbReference type="ARBA" id="ARBA00023065"/>
    </source>
</evidence>
<feature type="transmembrane region" description="Helical" evidence="12">
    <location>
        <begin position="289"/>
        <end position="309"/>
    </location>
</feature>
<keyword evidence="9 12" id="KW-0472">Membrane</keyword>
<dbReference type="GO" id="GO:0015087">
    <property type="term" value="F:cobalt ion transmembrane transporter activity"/>
    <property type="evidence" value="ECO:0007669"/>
    <property type="project" value="UniProtKB-UniRule"/>
</dbReference>
<keyword evidence="14" id="KW-1185">Reference proteome</keyword>
<comment type="subcellular location">
    <subcellularLocation>
        <location evidence="1">Cell membrane</location>
        <topology evidence="1">Multi-pass membrane protein</topology>
    </subcellularLocation>
    <subcellularLocation>
        <location evidence="12">Membrane</location>
        <topology evidence="12">Multi-pass membrane protein</topology>
    </subcellularLocation>
</comment>
<comment type="function">
    <text evidence="11">Mediates influx of magnesium ions. Alternates between open and closed states. Activated by low cytoplasmic Mg(2+) levels. Inactive when cytoplasmic Mg(2+) levels are high.</text>
</comment>
<accession>A0A942YFE3</accession>
<dbReference type="GO" id="GO:0050897">
    <property type="term" value="F:cobalt ion binding"/>
    <property type="evidence" value="ECO:0007669"/>
    <property type="project" value="TreeGrafter"/>
</dbReference>
<dbReference type="SUPFAM" id="SSF144083">
    <property type="entry name" value="Magnesium transport protein CorA, transmembrane region"/>
    <property type="match status" value="1"/>
</dbReference>
<evidence type="ECO:0000256" key="11">
    <source>
        <dbReference type="ARBA" id="ARBA00045497"/>
    </source>
</evidence>
<reference evidence="13 14" key="1">
    <citation type="submission" date="2021-05" db="EMBL/GenBank/DDBJ databases">
        <title>Novel Bacillus species.</title>
        <authorList>
            <person name="Liu G."/>
        </authorList>
    </citation>
    <scope>NUCLEOTIDE SEQUENCE [LARGE SCALE GENOMIC DNA]</scope>
    <source>
        <strain evidence="14">FJAT-49780</strain>
    </source>
</reference>
<evidence type="ECO:0000313" key="14">
    <source>
        <dbReference type="Proteomes" id="UP000681414"/>
    </source>
</evidence>
<dbReference type="SUPFAM" id="SSF143865">
    <property type="entry name" value="CorA soluble domain-like"/>
    <property type="match status" value="1"/>
</dbReference>
<keyword evidence="3 12" id="KW-0813">Transport</keyword>
<evidence type="ECO:0000256" key="9">
    <source>
        <dbReference type="ARBA" id="ARBA00023136"/>
    </source>
</evidence>
<comment type="caution">
    <text evidence="13">The sequence shown here is derived from an EMBL/GenBank/DDBJ whole genome shotgun (WGS) entry which is preliminary data.</text>
</comment>